<evidence type="ECO:0000259" key="5">
    <source>
        <dbReference type="PROSITE" id="PS51077"/>
    </source>
</evidence>
<evidence type="ECO:0000256" key="2">
    <source>
        <dbReference type="ARBA" id="ARBA00023125"/>
    </source>
</evidence>
<comment type="caution">
    <text evidence="7">The sequence shown here is derived from an EMBL/GenBank/DDBJ whole genome shotgun (WGS) entry which is preliminary data.</text>
</comment>
<proteinExistence type="predicted"/>
<organism evidence="7 8">
    <name type="scientific">Paeniglutamicibacter cryotolerans</name>
    <dbReference type="NCBI Taxonomy" id="670079"/>
    <lineage>
        <taxon>Bacteria</taxon>
        <taxon>Bacillati</taxon>
        <taxon>Actinomycetota</taxon>
        <taxon>Actinomycetes</taxon>
        <taxon>Micrococcales</taxon>
        <taxon>Micrococcaceae</taxon>
        <taxon>Paeniglutamicibacter</taxon>
    </lineage>
</organism>
<evidence type="ECO:0000256" key="3">
    <source>
        <dbReference type="ARBA" id="ARBA00023163"/>
    </source>
</evidence>
<gene>
    <name evidence="7" type="ORF">E9229_001626</name>
</gene>
<dbReference type="InterPro" id="IPR005471">
    <property type="entry name" value="Tscrpt_reg_IclR_N"/>
</dbReference>
<dbReference type="GO" id="GO:0003677">
    <property type="term" value="F:DNA binding"/>
    <property type="evidence" value="ECO:0007669"/>
    <property type="project" value="UniProtKB-KW"/>
</dbReference>
<keyword evidence="3" id="KW-0804">Transcription</keyword>
<dbReference type="AlphaFoldDB" id="A0A839QLG3"/>
<dbReference type="InterPro" id="IPR001845">
    <property type="entry name" value="HTH_ArsR_DNA-bd_dom"/>
</dbReference>
<dbReference type="Gene3D" id="3.30.450.40">
    <property type="match status" value="1"/>
</dbReference>
<dbReference type="InterPro" id="IPR014757">
    <property type="entry name" value="Tscrpt_reg_IclR_C"/>
</dbReference>
<dbReference type="InterPro" id="IPR036388">
    <property type="entry name" value="WH-like_DNA-bd_sf"/>
</dbReference>
<sequence length="261" mass="28307">MSSSFERGLKILAEIASSGETTVDDVALKLGIPVSTAYRYFKVLRDQDFVAEDDGRYRAGRTLLNISGQPVAQSLLSEVGNAVLRSIVDRVGETAVMIVRVGDHAMCLRREEPDKALKYTFAVNELLPLYAGAGQRMLLAWAPQEVLHQVLSGPMARFTNHTLTREQILASIPQIRASGLVLSRGELEEGAVSIAVPVFSRGEVVCSLNVAGPENRCGSKLWIASTLKVMRAAANNLTDSLQSSTPNKSTRETLDDYSSIA</sequence>
<evidence type="ECO:0000256" key="1">
    <source>
        <dbReference type="ARBA" id="ARBA00023015"/>
    </source>
</evidence>
<reference evidence="7 8" key="1">
    <citation type="submission" date="2020-08" db="EMBL/GenBank/DDBJ databases">
        <title>Sequencing the genomes of 1000 actinobacteria strains.</title>
        <authorList>
            <person name="Klenk H.-P."/>
        </authorList>
    </citation>
    <scope>NUCLEOTIDE SEQUENCE [LARGE SCALE GENOMIC DNA]</scope>
    <source>
        <strain evidence="7 8">DSM 22826</strain>
    </source>
</reference>
<dbReference type="Proteomes" id="UP000523000">
    <property type="component" value="Unassembled WGS sequence"/>
</dbReference>
<dbReference type="SMART" id="SM00346">
    <property type="entry name" value="HTH_ICLR"/>
    <property type="match status" value="1"/>
</dbReference>
<protein>
    <submittedName>
        <fullName evidence="7">DNA-binding IclR family transcriptional regulator</fullName>
    </submittedName>
</protein>
<dbReference type="SUPFAM" id="SSF46785">
    <property type="entry name" value="Winged helix' DNA-binding domain"/>
    <property type="match status" value="1"/>
</dbReference>
<dbReference type="InterPro" id="IPR036390">
    <property type="entry name" value="WH_DNA-bd_sf"/>
</dbReference>
<dbReference type="Pfam" id="PF09339">
    <property type="entry name" value="HTH_IclR"/>
    <property type="match status" value="1"/>
</dbReference>
<dbReference type="GO" id="GO:0003700">
    <property type="term" value="F:DNA-binding transcription factor activity"/>
    <property type="evidence" value="ECO:0007669"/>
    <property type="project" value="InterPro"/>
</dbReference>
<dbReference type="EMBL" id="JACHVS010000001">
    <property type="protein sequence ID" value="MBB2995435.1"/>
    <property type="molecule type" value="Genomic_DNA"/>
</dbReference>
<dbReference type="PANTHER" id="PTHR30136">
    <property type="entry name" value="HELIX-TURN-HELIX TRANSCRIPTIONAL REGULATOR, ICLR FAMILY"/>
    <property type="match status" value="1"/>
</dbReference>
<dbReference type="RefSeq" id="WP_183510698.1">
    <property type="nucleotide sequence ID" value="NZ_BAABGK010000098.1"/>
</dbReference>
<dbReference type="Pfam" id="PF01614">
    <property type="entry name" value="IclR_C"/>
    <property type="match status" value="1"/>
</dbReference>
<keyword evidence="1" id="KW-0805">Transcription regulation</keyword>
<keyword evidence="2 7" id="KW-0238">DNA-binding</keyword>
<dbReference type="Gene3D" id="1.10.10.10">
    <property type="entry name" value="Winged helix-like DNA-binding domain superfamily/Winged helix DNA-binding domain"/>
    <property type="match status" value="1"/>
</dbReference>
<feature type="region of interest" description="Disordered" evidence="4">
    <location>
        <begin position="240"/>
        <end position="261"/>
    </location>
</feature>
<name>A0A839QLG3_9MICC</name>
<dbReference type="SMART" id="SM00418">
    <property type="entry name" value="HTH_ARSR"/>
    <property type="match status" value="1"/>
</dbReference>
<accession>A0A839QLG3</accession>
<feature type="domain" description="HTH iclR-type" evidence="5">
    <location>
        <begin position="2"/>
        <end position="61"/>
    </location>
</feature>
<dbReference type="InterPro" id="IPR050707">
    <property type="entry name" value="HTH_MetabolicPath_Reg"/>
</dbReference>
<evidence type="ECO:0000256" key="4">
    <source>
        <dbReference type="SAM" id="MobiDB-lite"/>
    </source>
</evidence>
<keyword evidence="8" id="KW-1185">Reference proteome</keyword>
<dbReference type="PANTHER" id="PTHR30136:SF24">
    <property type="entry name" value="HTH-TYPE TRANSCRIPTIONAL REPRESSOR ALLR"/>
    <property type="match status" value="1"/>
</dbReference>
<dbReference type="PROSITE" id="PS51078">
    <property type="entry name" value="ICLR_ED"/>
    <property type="match status" value="1"/>
</dbReference>
<evidence type="ECO:0000259" key="6">
    <source>
        <dbReference type="PROSITE" id="PS51078"/>
    </source>
</evidence>
<evidence type="ECO:0000313" key="7">
    <source>
        <dbReference type="EMBL" id="MBB2995435.1"/>
    </source>
</evidence>
<dbReference type="SUPFAM" id="SSF55781">
    <property type="entry name" value="GAF domain-like"/>
    <property type="match status" value="1"/>
</dbReference>
<dbReference type="InterPro" id="IPR029016">
    <property type="entry name" value="GAF-like_dom_sf"/>
</dbReference>
<evidence type="ECO:0000313" key="8">
    <source>
        <dbReference type="Proteomes" id="UP000523000"/>
    </source>
</evidence>
<dbReference type="PROSITE" id="PS51077">
    <property type="entry name" value="HTH_ICLR"/>
    <property type="match status" value="1"/>
</dbReference>
<feature type="domain" description="IclR-ED" evidence="6">
    <location>
        <begin position="62"/>
        <end position="243"/>
    </location>
</feature>
<dbReference type="GO" id="GO:0045892">
    <property type="term" value="P:negative regulation of DNA-templated transcription"/>
    <property type="evidence" value="ECO:0007669"/>
    <property type="project" value="TreeGrafter"/>
</dbReference>